<gene>
    <name evidence="1" type="ORF">Ahy_A04g020312</name>
</gene>
<reference evidence="1 2" key="1">
    <citation type="submission" date="2019-01" db="EMBL/GenBank/DDBJ databases">
        <title>Sequencing of cultivated peanut Arachis hypogaea provides insights into genome evolution and oil improvement.</title>
        <authorList>
            <person name="Chen X."/>
        </authorList>
    </citation>
    <scope>NUCLEOTIDE SEQUENCE [LARGE SCALE GENOMIC DNA]</scope>
    <source>
        <strain evidence="2">cv. Fuhuasheng</strain>
        <tissue evidence="1">Leaves</tissue>
    </source>
</reference>
<organism evidence="1 2">
    <name type="scientific">Arachis hypogaea</name>
    <name type="common">Peanut</name>
    <dbReference type="NCBI Taxonomy" id="3818"/>
    <lineage>
        <taxon>Eukaryota</taxon>
        <taxon>Viridiplantae</taxon>
        <taxon>Streptophyta</taxon>
        <taxon>Embryophyta</taxon>
        <taxon>Tracheophyta</taxon>
        <taxon>Spermatophyta</taxon>
        <taxon>Magnoliopsida</taxon>
        <taxon>eudicotyledons</taxon>
        <taxon>Gunneridae</taxon>
        <taxon>Pentapetalae</taxon>
        <taxon>rosids</taxon>
        <taxon>fabids</taxon>
        <taxon>Fabales</taxon>
        <taxon>Fabaceae</taxon>
        <taxon>Papilionoideae</taxon>
        <taxon>50 kb inversion clade</taxon>
        <taxon>dalbergioids sensu lato</taxon>
        <taxon>Dalbergieae</taxon>
        <taxon>Pterocarpus clade</taxon>
        <taxon>Arachis</taxon>
    </lineage>
</organism>
<evidence type="ECO:0000313" key="1">
    <source>
        <dbReference type="EMBL" id="RYR62603.1"/>
    </source>
</evidence>
<sequence>MNDASPDYQLNQNKLDYSFESVQEDEVWFKPSVFTKIRNTNKKNKIKNQLITCNKEKKWKSNISPTQKTNPSTSFKLYYKNLYTYIEGSCCLGYFVGCLHYSHPCCPNQEEKFKQHKHLSMFVRRTIENNDEVGIRPNKIYESFVSAAGDHREISFIEKDL</sequence>
<dbReference type="EMBL" id="SDMP01000004">
    <property type="protein sequence ID" value="RYR62603.1"/>
    <property type="molecule type" value="Genomic_DNA"/>
</dbReference>
<comment type="caution">
    <text evidence="1">The sequence shown here is derived from an EMBL/GenBank/DDBJ whole genome shotgun (WGS) entry which is preliminary data.</text>
</comment>
<keyword evidence="2" id="KW-1185">Reference proteome</keyword>
<name>A0A445DHE1_ARAHY</name>
<accession>A0A445DHE1</accession>
<protein>
    <submittedName>
        <fullName evidence="1">Uncharacterized protein</fullName>
    </submittedName>
</protein>
<proteinExistence type="predicted"/>
<evidence type="ECO:0000313" key="2">
    <source>
        <dbReference type="Proteomes" id="UP000289738"/>
    </source>
</evidence>
<dbReference type="AlphaFoldDB" id="A0A445DHE1"/>
<dbReference type="Proteomes" id="UP000289738">
    <property type="component" value="Chromosome A04"/>
</dbReference>